<comment type="caution">
    <text evidence="1">The sequence shown here is derived from an EMBL/GenBank/DDBJ whole genome shotgun (WGS) entry which is preliminary data.</text>
</comment>
<accession>A0ABX9DMX3</accession>
<evidence type="ECO:0000313" key="2">
    <source>
        <dbReference type="Proteomes" id="UP000248659"/>
    </source>
</evidence>
<dbReference type="Proteomes" id="UP000248659">
    <property type="component" value="Unassembled WGS sequence"/>
</dbReference>
<gene>
    <name evidence="1" type="ORF">BYZ73_03500</name>
</gene>
<proteinExistence type="predicted"/>
<organism evidence="1 2">
    <name type="scientific">Rhodovulum viride</name>
    <dbReference type="NCBI Taxonomy" id="1231134"/>
    <lineage>
        <taxon>Bacteria</taxon>
        <taxon>Pseudomonadati</taxon>
        <taxon>Pseudomonadota</taxon>
        <taxon>Alphaproteobacteria</taxon>
        <taxon>Rhodobacterales</taxon>
        <taxon>Paracoccaceae</taxon>
        <taxon>Rhodovulum</taxon>
    </lineage>
</organism>
<name>A0ABX9DMX3_9RHOB</name>
<evidence type="ECO:0000313" key="1">
    <source>
        <dbReference type="EMBL" id="RAP42741.1"/>
    </source>
</evidence>
<dbReference type="EMBL" id="MUAV01000003">
    <property type="protein sequence ID" value="RAP42741.1"/>
    <property type="molecule type" value="Genomic_DNA"/>
</dbReference>
<keyword evidence="2" id="KW-1185">Reference proteome</keyword>
<protein>
    <recommendedName>
        <fullName evidence="3">AAA domain-containing protein</fullName>
    </recommendedName>
</protein>
<reference evidence="1 2" key="1">
    <citation type="submission" date="2017-01" db="EMBL/GenBank/DDBJ databases">
        <title>Genome sequence of Rhodovulum viride JA756.</title>
        <authorList>
            <person name="Lakshmi K.V."/>
            <person name="Tushar L.D."/>
            <person name="Sasikala C."/>
            <person name="Venkataramana C."/>
        </authorList>
    </citation>
    <scope>NUCLEOTIDE SEQUENCE [LARGE SCALE GENOMIC DNA]</scope>
    <source>
        <strain evidence="1 2">JA756</strain>
    </source>
</reference>
<sequence length="207" mass="22396">MLEAETRSGETEAAPWRFATLLAAGEVDALYFAVPTRAAAQHLLRRVNAALLRMFDPAPEAILAVPGQLLSGEAAGRPLPGFAGLWDDTTTRPARWAAEHVARCLTAQVAVGTVDRLALGGLRVKYGHLRGSARSRALVVIDEVHASDACMTEVQLAMPLALTCCWPSTGNRRSITAASQPRIARRRRWNSRSTFVPICRSPRATTT</sequence>
<evidence type="ECO:0008006" key="3">
    <source>
        <dbReference type="Google" id="ProtNLM"/>
    </source>
</evidence>